<accession>A0A6S7HSI5</accession>
<keyword evidence="2" id="KW-1185">Reference proteome</keyword>
<gene>
    <name evidence="1" type="ORF">PACLA_8A037847</name>
</gene>
<evidence type="ECO:0000313" key="1">
    <source>
        <dbReference type="EMBL" id="CAB4009075.1"/>
    </source>
</evidence>
<dbReference type="AlphaFoldDB" id="A0A6S7HSI5"/>
<dbReference type="Proteomes" id="UP001152795">
    <property type="component" value="Unassembled WGS sequence"/>
</dbReference>
<reference evidence="1" key="1">
    <citation type="submission" date="2020-04" db="EMBL/GenBank/DDBJ databases">
        <authorList>
            <person name="Alioto T."/>
            <person name="Alioto T."/>
            <person name="Gomez Garrido J."/>
        </authorList>
    </citation>
    <scope>NUCLEOTIDE SEQUENCE</scope>
    <source>
        <strain evidence="1">A484AB</strain>
    </source>
</reference>
<sequence length="51" mass="5788">MPSNIQLVPDEQVLGDLVLDDDEEVFRLEKNLCYLAATRLGIYGHRHGIYG</sequence>
<comment type="caution">
    <text evidence="1">The sequence shown here is derived from an EMBL/GenBank/DDBJ whole genome shotgun (WGS) entry which is preliminary data.</text>
</comment>
<protein>
    <submittedName>
        <fullName evidence="1">Uncharacterized protein</fullName>
    </submittedName>
</protein>
<proteinExistence type="predicted"/>
<organism evidence="1 2">
    <name type="scientific">Paramuricea clavata</name>
    <name type="common">Red gorgonian</name>
    <name type="synonym">Violescent sea-whip</name>
    <dbReference type="NCBI Taxonomy" id="317549"/>
    <lineage>
        <taxon>Eukaryota</taxon>
        <taxon>Metazoa</taxon>
        <taxon>Cnidaria</taxon>
        <taxon>Anthozoa</taxon>
        <taxon>Octocorallia</taxon>
        <taxon>Malacalcyonacea</taxon>
        <taxon>Plexauridae</taxon>
        <taxon>Paramuricea</taxon>
    </lineage>
</organism>
<dbReference type="EMBL" id="CACRXK020006328">
    <property type="protein sequence ID" value="CAB4009075.1"/>
    <property type="molecule type" value="Genomic_DNA"/>
</dbReference>
<evidence type="ECO:0000313" key="2">
    <source>
        <dbReference type="Proteomes" id="UP001152795"/>
    </source>
</evidence>
<feature type="non-terminal residue" evidence="1">
    <location>
        <position position="51"/>
    </location>
</feature>
<name>A0A6S7HSI5_PARCT</name>